<dbReference type="EMBL" id="AP027041">
    <property type="protein sequence ID" value="BDU18016.1"/>
    <property type="molecule type" value="Genomic_DNA"/>
</dbReference>
<reference evidence="1 2" key="1">
    <citation type="journal article" date="2023" name="Int. J. Syst. Evol. Microbiol.">
        <title>Physiological and genomic analyses of cobalamin (vitamin B12)-auxotrophy of Lysobacter auxotrophicus sp. nov., a methionine-auxotrophic chitinolytic bacterium isolated from chitin-treated soil.</title>
        <authorList>
            <person name="Saito A."/>
            <person name="Dohra H."/>
            <person name="Hamada M."/>
            <person name="Moriuchi R."/>
            <person name="Kotsuchibashi Y."/>
            <person name="Mori K."/>
        </authorList>
    </citation>
    <scope>NUCLEOTIDE SEQUENCE [LARGE SCALE GENOMIC DNA]</scope>
    <source>
        <strain evidence="1 2">5-21a</strain>
    </source>
</reference>
<dbReference type="Proteomes" id="UP001317822">
    <property type="component" value="Chromosome"/>
</dbReference>
<dbReference type="Gene3D" id="1.25.40.10">
    <property type="entry name" value="Tetratricopeptide repeat domain"/>
    <property type="match status" value="1"/>
</dbReference>
<evidence type="ECO:0008006" key="3">
    <source>
        <dbReference type="Google" id="ProtNLM"/>
    </source>
</evidence>
<protein>
    <recommendedName>
        <fullName evidence="3">Sel1 repeat family protein</fullName>
    </recommendedName>
</protein>
<gene>
    <name evidence="1" type="ORF">LA521A_32170</name>
</gene>
<keyword evidence="2" id="KW-1185">Reference proteome</keyword>
<proteinExistence type="predicted"/>
<evidence type="ECO:0000313" key="1">
    <source>
        <dbReference type="EMBL" id="BDU18016.1"/>
    </source>
</evidence>
<accession>A0ABN6UNZ7</accession>
<dbReference type="SUPFAM" id="SSF81901">
    <property type="entry name" value="HCP-like"/>
    <property type="match status" value="1"/>
</dbReference>
<dbReference type="RefSeq" id="WP_281779903.1">
    <property type="nucleotide sequence ID" value="NZ_AP027041.1"/>
</dbReference>
<organism evidence="1 2">
    <name type="scientific">Lysobacter auxotrophicus</name>
    <dbReference type="NCBI Taxonomy" id="2992573"/>
    <lineage>
        <taxon>Bacteria</taxon>
        <taxon>Pseudomonadati</taxon>
        <taxon>Pseudomonadota</taxon>
        <taxon>Gammaproteobacteria</taxon>
        <taxon>Lysobacterales</taxon>
        <taxon>Lysobacteraceae</taxon>
        <taxon>Lysobacter</taxon>
    </lineage>
</organism>
<sequence length="140" mass="15482">MELGDTRRAYKLFLQAAAAGDADAQVAIAYHIETGEFSWLSKADALYWYQQAAEQDSSSALFNLGLNEVEFGEPARALDLMMRAYSFGELDALVYIIELLPYSNRSAEDMAFFSKKLKYALRHGALSESLIARAGAILAL</sequence>
<name>A0ABN6UNZ7_9GAMM</name>
<evidence type="ECO:0000313" key="2">
    <source>
        <dbReference type="Proteomes" id="UP001317822"/>
    </source>
</evidence>
<dbReference type="InterPro" id="IPR011990">
    <property type="entry name" value="TPR-like_helical_dom_sf"/>
</dbReference>